<organism evidence="1 2">
    <name type="scientific">Cannabis sativa</name>
    <name type="common">Hemp</name>
    <name type="synonym">Marijuana</name>
    <dbReference type="NCBI Taxonomy" id="3483"/>
    <lineage>
        <taxon>Eukaryota</taxon>
        <taxon>Viridiplantae</taxon>
        <taxon>Streptophyta</taxon>
        <taxon>Embryophyta</taxon>
        <taxon>Tracheophyta</taxon>
        <taxon>Spermatophyta</taxon>
        <taxon>Magnoliopsida</taxon>
        <taxon>eudicotyledons</taxon>
        <taxon>Gunneridae</taxon>
        <taxon>Pentapetalae</taxon>
        <taxon>rosids</taxon>
        <taxon>fabids</taxon>
        <taxon>Rosales</taxon>
        <taxon>Cannabaceae</taxon>
        <taxon>Cannabis</taxon>
    </lineage>
</organism>
<dbReference type="AlphaFoldDB" id="A0A803PI94"/>
<dbReference type="EnsemblPlants" id="evm.model.04.654">
    <property type="protein sequence ID" value="cds.evm.model.04.654"/>
    <property type="gene ID" value="evm.TU.04.654"/>
</dbReference>
<dbReference type="PANTHER" id="PTHR33223:SF10">
    <property type="entry name" value="AMINOTRANSFERASE-LIKE PLANT MOBILE DOMAIN-CONTAINING PROTEIN"/>
    <property type="match status" value="1"/>
</dbReference>
<sequence length="248" mass="28956">MTYDVYKMGLCLFVEDVLYAREENLNVWTDMLRMYWAFESIMELVDDYDVKLEQHFPRMPNWKSRANVEIHKDQLFPMFSKKTCDPAEHYFEGNNHYNAPNEHSHKRSYQDDSKFILETSPVLPSRPCGQETTTRPKSIGVHDQIGRQETSLPIPQKFKNPSEHQYTGKEDSLSDIHYFEVQTYLLGVSNDVRYRIFPGTLTGLAQQWYLKLSTRSIDSCKDLVAAFGSQFTRSGQCQMKPNDLVDVK</sequence>
<evidence type="ECO:0000313" key="2">
    <source>
        <dbReference type="Proteomes" id="UP000596661"/>
    </source>
</evidence>
<keyword evidence="2" id="KW-1185">Reference proteome</keyword>
<proteinExistence type="predicted"/>
<accession>A0A803PI94</accession>
<dbReference type="PANTHER" id="PTHR33223">
    <property type="entry name" value="CCHC-TYPE DOMAIN-CONTAINING PROTEIN"/>
    <property type="match status" value="1"/>
</dbReference>
<evidence type="ECO:0000313" key="1">
    <source>
        <dbReference type="EnsemblPlants" id="cds.evm.model.04.654"/>
    </source>
</evidence>
<reference evidence="1" key="2">
    <citation type="submission" date="2021-03" db="UniProtKB">
        <authorList>
            <consortium name="EnsemblPlants"/>
        </authorList>
    </citation>
    <scope>IDENTIFICATION</scope>
</reference>
<name>A0A803PI94_CANSA</name>
<evidence type="ECO:0008006" key="3">
    <source>
        <dbReference type="Google" id="ProtNLM"/>
    </source>
</evidence>
<reference evidence="1" key="1">
    <citation type="submission" date="2018-11" db="EMBL/GenBank/DDBJ databases">
        <authorList>
            <person name="Grassa J C."/>
        </authorList>
    </citation>
    <scope>NUCLEOTIDE SEQUENCE [LARGE SCALE GENOMIC DNA]</scope>
</reference>
<protein>
    <recommendedName>
        <fullName evidence="3">Retrotransposon gag domain-containing protein</fullName>
    </recommendedName>
</protein>
<dbReference type="EMBL" id="UZAU01000366">
    <property type="status" value="NOT_ANNOTATED_CDS"/>
    <property type="molecule type" value="Genomic_DNA"/>
</dbReference>
<dbReference type="Proteomes" id="UP000596661">
    <property type="component" value="Chromosome 4"/>
</dbReference>
<dbReference type="Gramene" id="evm.model.04.654">
    <property type="protein sequence ID" value="cds.evm.model.04.654"/>
    <property type="gene ID" value="evm.TU.04.654"/>
</dbReference>